<dbReference type="GO" id="GO:0005737">
    <property type="term" value="C:cytoplasm"/>
    <property type="evidence" value="ECO:0007669"/>
    <property type="project" value="UniProtKB-ARBA"/>
</dbReference>
<name>A0A5E4MRH6_9HEMI</name>
<dbReference type="OrthoDB" id="5919042at2759"/>
<dbReference type="InterPro" id="IPR000008">
    <property type="entry name" value="C2_dom"/>
</dbReference>
<dbReference type="EMBL" id="CABPRJ010000982">
    <property type="protein sequence ID" value="VVC34066.1"/>
    <property type="molecule type" value="Genomic_DNA"/>
</dbReference>
<evidence type="ECO:0000256" key="1">
    <source>
        <dbReference type="ARBA" id="ARBA00004236"/>
    </source>
</evidence>
<keyword evidence="9" id="KW-1185">Reference proteome</keyword>
<dbReference type="PANTHER" id="PTHR14791:SF29">
    <property type="entry name" value="PROTEIN KIBRA"/>
    <property type="match status" value="1"/>
</dbReference>
<protein>
    <recommendedName>
        <fullName evidence="7">C2 domain-containing protein</fullName>
    </recommendedName>
</protein>
<comment type="subcellular location">
    <subcellularLocation>
        <location evidence="1">Cell membrane</location>
    </subcellularLocation>
</comment>
<organism evidence="8 9">
    <name type="scientific">Cinara cedri</name>
    <dbReference type="NCBI Taxonomy" id="506608"/>
    <lineage>
        <taxon>Eukaryota</taxon>
        <taxon>Metazoa</taxon>
        <taxon>Ecdysozoa</taxon>
        <taxon>Arthropoda</taxon>
        <taxon>Hexapoda</taxon>
        <taxon>Insecta</taxon>
        <taxon>Pterygota</taxon>
        <taxon>Neoptera</taxon>
        <taxon>Paraneoptera</taxon>
        <taxon>Hemiptera</taxon>
        <taxon>Sternorrhyncha</taxon>
        <taxon>Aphidomorpha</taxon>
        <taxon>Aphidoidea</taxon>
        <taxon>Aphididae</taxon>
        <taxon>Lachninae</taxon>
        <taxon>Cinara</taxon>
    </lineage>
</organism>
<keyword evidence="4" id="KW-0472">Membrane</keyword>
<evidence type="ECO:0000313" key="8">
    <source>
        <dbReference type="EMBL" id="VVC34066.1"/>
    </source>
</evidence>
<evidence type="ECO:0000256" key="5">
    <source>
        <dbReference type="SAM" id="Coils"/>
    </source>
</evidence>
<dbReference type="PANTHER" id="PTHR14791">
    <property type="entry name" value="BOMB/KIRA PROTEINS"/>
    <property type="match status" value="1"/>
</dbReference>
<evidence type="ECO:0000256" key="3">
    <source>
        <dbReference type="ARBA" id="ARBA00022737"/>
    </source>
</evidence>
<dbReference type="SMART" id="SM00239">
    <property type="entry name" value="C2"/>
    <property type="match status" value="1"/>
</dbReference>
<keyword evidence="3" id="KW-0677">Repeat</keyword>
<dbReference type="AlphaFoldDB" id="A0A5E4MRH6"/>
<dbReference type="GO" id="GO:0016477">
    <property type="term" value="P:cell migration"/>
    <property type="evidence" value="ECO:0007669"/>
    <property type="project" value="TreeGrafter"/>
</dbReference>
<feature type="compositionally biased region" description="Basic and acidic residues" evidence="6">
    <location>
        <begin position="716"/>
        <end position="728"/>
    </location>
</feature>
<feature type="region of interest" description="Disordered" evidence="6">
    <location>
        <begin position="716"/>
        <end position="750"/>
    </location>
</feature>
<dbReference type="GO" id="GO:0060090">
    <property type="term" value="F:molecular adaptor activity"/>
    <property type="evidence" value="ECO:0007669"/>
    <property type="project" value="TreeGrafter"/>
</dbReference>
<proteinExistence type="predicted"/>
<accession>A0A5E4MRH6</accession>
<dbReference type="InterPro" id="IPR051105">
    <property type="entry name" value="WWC/KIBRA_Hippo_Reg"/>
</dbReference>
<dbReference type="GO" id="GO:0019900">
    <property type="term" value="F:kinase binding"/>
    <property type="evidence" value="ECO:0007669"/>
    <property type="project" value="TreeGrafter"/>
</dbReference>
<dbReference type="InterPro" id="IPR035892">
    <property type="entry name" value="C2_domain_sf"/>
</dbReference>
<feature type="coiled-coil region" evidence="5">
    <location>
        <begin position="289"/>
        <end position="358"/>
    </location>
</feature>
<feature type="coiled-coil region" evidence="5">
    <location>
        <begin position="230"/>
        <end position="264"/>
    </location>
</feature>
<keyword evidence="5" id="KW-0175">Coiled coil</keyword>
<dbReference type="PROSITE" id="PS50004">
    <property type="entry name" value="C2"/>
    <property type="match status" value="1"/>
</dbReference>
<dbReference type="GO" id="GO:0005886">
    <property type="term" value="C:plasma membrane"/>
    <property type="evidence" value="ECO:0007669"/>
    <property type="project" value="UniProtKB-SubCell"/>
</dbReference>
<dbReference type="Gene3D" id="2.60.40.150">
    <property type="entry name" value="C2 domain"/>
    <property type="match status" value="1"/>
</dbReference>
<reference evidence="8 9" key="1">
    <citation type="submission" date="2019-08" db="EMBL/GenBank/DDBJ databases">
        <authorList>
            <person name="Alioto T."/>
            <person name="Alioto T."/>
            <person name="Gomez Garrido J."/>
        </authorList>
    </citation>
    <scope>NUCLEOTIDE SEQUENCE [LARGE SCALE GENOMIC DNA]</scope>
</reference>
<evidence type="ECO:0000256" key="2">
    <source>
        <dbReference type="ARBA" id="ARBA00022475"/>
    </source>
</evidence>
<feature type="region of interest" description="Disordered" evidence="6">
    <location>
        <begin position="680"/>
        <end position="704"/>
    </location>
</feature>
<dbReference type="GO" id="GO:0006355">
    <property type="term" value="P:regulation of DNA-templated transcription"/>
    <property type="evidence" value="ECO:0007669"/>
    <property type="project" value="TreeGrafter"/>
</dbReference>
<feature type="compositionally biased region" description="Acidic residues" evidence="6">
    <location>
        <begin position="682"/>
        <end position="704"/>
    </location>
</feature>
<dbReference type="InterPro" id="IPR037771">
    <property type="entry name" value="C2_WWC"/>
</dbReference>
<keyword evidence="2" id="KW-1003">Cell membrane</keyword>
<evidence type="ECO:0000256" key="4">
    <source>
        <dbReference type="ARBA" id="ARBA00023136"/>
    </source>
</evidence>
<feature type="region of interest" description="Disordered" evidence="6">
    <location>
        <begin position="363"/>
        <end position="382"/>
    </location>
</feature>
<gene>
    <name evidence="8" type="ORF">CINCED_3A011339</name>
</gene>
<dbReference type="GO" id="GO:0035330">
    <property type="term" value="P:regulation of hippo signaling"/>
    <property type="evidence" value="ECO:0007669"/>
    <property type="project" value="TreeGrafter"/>
</dbReference>
<feature type="domain" description="C2" evidence="7">
    <location>
        <begin position="492"/>
        <end position="618"/>
    </location>
</feature>
<dbReference type="Pfam" id="PF25802">
    <property type="entry name" value="WWC1"/>
    <property type="match status" value="1"/>
</dbReference>
<feature type="compositionally biased region" description="Polar residues" evidence="6">
    <location>
        <begin position="196"/>
        <end position="215"/>
    </location>
</feature>
<dbReference type="Proteomes" id="UP000325440">
    <property type="component" value="Unassembled WGS sequence"/>
</dbReference>
<feature type="region of interest" description="Disordered" evidence="6">
    <location>
        <begin position="190"/>
        <end position="215"/>
    </location>
</feature>
<feature type="compositionally biased region" description="Polar residues" evidence="6">
    <location>
        <begin position="431"/>
        <end position="441"/>
    </location>
</feature>
<evidence type="ECO:0000256" key="6">
    <source>
        <dbReference type="SAM" id="MobiDB-lite"/>
    </source>
</evidence>
<evidence type="ECO:0000313" key="9">
    <source>
        <dbReference type="Proteomes" id="UP000325440"/>
    </source>
</evidence>
<dbReference type="SUPFAM" id="SSF49562">
    <property type="entry name" value="C2 domain (Calcium/lipid-binding domain, CaLB)"/>
    <property type="match status" value="1"/>
</dbReference>
<dbReference type="CDD" id="cd08680">
    <property type="entry name" value="C2_Kibra"/>
    <property type="match status" value="1"/>
</dbReference>
<feature type="region of interest" description="Disordered" evidence="6">
    <location>
        <begin position="423"/>
        <end position="466"/>
    </location>
</feature>
<dbReference type="InterPro" id="IPR057747">
    <property type="entry name" value="WWC1_hairpin"/>
</dbReference>
<evidence type="ECO:0000259" key="7">
    <source>
        <dbReference type="PROSITE" id="PS50004"/>
    </source>
</evidence>
<sequence>MFSDYCCDTWPSHCDYYSSYDQLDFQYYRDVDGRVYCVYAKKEIYDVKQQRLYLAQDEFNHLNNALTTLNTSRTSLCSSSSNISTKYDPDLLKSDVAHARERVTRLKRELEQIGVEMSCTRRGVETLSNVEQKLSTDGSRYNIVQAQAIVNELREIQQSLSSGQRERTGLMHSLAKLKDDLTRLQLCSATDDPDLQNHSSSTQLSDKLSTASQTDLSGELMPMGTRLAEMARMRLEYDEARKRIQNIQQQLADLEEKVMPGQEESDKDRLLLFQEKEQLLRELRSITPRSRSHREMTDIQGEIKKLEQDLNNALEMSNRAITDRLRLHEEKQLLLQQLKEALRSMTLLESQLKTLSASTLSVSSSSSLGSLSTTSSKGSLSSGLSFTDIYGGPQCLAPATYDRPVDMADLHKRVERLLRDDSQPPAYETMGESSNTVSNVTGVPYSRSCRPTSPPLSPISETPPRSVSAAVSDESVAGDSGVFEASHKSNFSTETSQVQIRLRYSIAEQVLHVCIERLRNVVALSIAESWQLFVKISLLPSGSNSSLSGCTKPISDLAKPRFGDSFAFNLPSNKLCTKTLQVNVWGLGPEDITECLACAQVSLAEFNETENNSWCKWYNLLSLKFMHNGSSLPSILLKDDGGGSDDSTIISSQTSTLTRNQGCCEENDAKFINVDNLNENGVEYEDGDSDDSVSDDDDEEEDDDDIEVYQLVNEKKELEQVLESPDKENDTEDKETNTEGAFSGSNGENNRVPTIVIKRSQTFSPTAKNQYICKLNRSDSDSAMNLYRRHISSSASMKGIGGSNADLAFRRNCLERRSLRVGRGPGTSPSRCMPNVNSTSWCRPPRTSIDLELDRQAQHARLLSLNDEISRLRQLKNTLEIAKETGDTDVAAWVLEDEEFQNLVKEAGDKTLDEKKVERRLKRASQKLYNLRKSKAGQGKPDIISFKEKMAFFTRPGVSVPVPPTKSSQDQKTTETRYQYTVDRVYGVEV</sequence>
<dbReference type="GO" id="GO:0046621">
    <property type="term" value="P:negative regulation of organ growth"/>
    <property type="evidence" value="ECO:0007669"/>
    <property type="project" value="TreeGrafter"/>
</dbReference>